<gene>
    <name evidence="2" type="ORF">EKG39_19395</name>
</gene>
<keyword evidence="1" id="KW-0812">Transmembrane</keyword>
<keyword evidence="1" id="KW-0472">Membrane</keyword>
<dbReference type="Pfam" id="PF04403">
    <property type="entry name" value="PqiA"/>
    <property type="match status" value="1"/>
</dbReference>
<feature type="transmembrane region" description="Helical" evidence="1">
    <location>
        <begin position="183"/>
        <end position="201"/>
    </location>
</feature>
<feature type="transmembrane region" description="Helical" evidence="1">
    <location>
        <begin position="105"/>
        <end position="128"/>
    </location>
</feature>
<evidence type="ECO:0000256" key="1">
    <source>
        <dbReference type="SAM" id="Phobius"/>
    </source>
</evidence>
<dbReference type="Proteomes" id="UP000282060">
    <property type="component" value="Unassembled WGS sequence"/>
</dbReference>
<sequence>MKRILPVFIILLSLVLLIPGVTQPILSISGTIDKSELTMAGVEHLANSFSDDSAGSGSARGMISMISGMLGLNEIEGEVEVFQKTRSIWGTIEELYRAGNAPVSALVMLFSVVIPALKLSLMLLLQFSVPEKVELRLNRFIALISKWSMADVFVVALMISFMAGNASAGMGELLRTTANFEVGFYYFTAYCIFSVFSTYLVSHTDRVKAVDEERRVAVMDVQ</sequence>
<evidence type="ECO:0000313" key="3">
    <source>
        <dbReference type="Proteomes" id="UP000282060"/>
    </source>
</evidence>
<dbReference type="RefSeq" id="WP_126507663.1">
    <property type="nucleotide sequence ID" value="NZ_RXNV01000014.1"/>
</dbReference>
<organism evidence="2 3">
    <name type="scientific">Shewanella atlantica</name>
    <dbReference type="NCBI Taxonomy" id="271099"/>
    <lineage>
        <taxon>Bacteria</taxon>
        <taxon>Pseudomonadati</taxon>
        <taxon>Pseudomonadota</taxon>
        <taxon>Gammaproteobacteria</taxon>
        <taxon>Alteromonadales</taxon>
        <taxon>Shewanellaceae</taxon>
        <taxon>Shewanella</taxon>
    </lineage>
</organism>
<proteinExistence type="predicted"/>
<reference evidence="2 3" key="1">
    <citation type="submission" date="2018-12" db="EMBL/GenBank/DDBJ databases">
        <authorList>
            <person name="Yu L."/>
        </authorList>
    </citation>
    <scope>NUCLEOTIDE SEQUENCE [LARGE SCALE GENOMIC DNA]</scope>
    <source>
        <strain evidence="2 3">HAW-EB5</strain>
    </source>
</reference>
<keyword evidence="1" id="KW-1133">Transmembrane helix</keyword>
<feature type="transmembrane region" description="Helical" evidence="1">
    <location>
        <begin position="140"/>
        <end position="163"/>
    </location>
</feature>
<keyword evidence="3" id="KW-1185">Reference proteome</keyword>
<evidence type="ECO:0000313" key="2">
    <source>
        <dbReference type="EMBL" id="RTR27929.1"/>
    </source>
</evidence>
<comment type="caution">
    <text evidence="2">The sequence shown here is derived from an EMBL/GenBank/DDBJ whole genome shotgun (WGS) entry which is preliminary data.</text>
</comment>
<dbReference type="AlphaFoldDB" id="A0A3S0RGN5"/>
<name>A0A3S0RGN5_9GAMM</name>
<accession>A0A3S0RGN5</accession>
<dbReference type="InterPro" id="IPR007498">
    <property type="entry name" value="PqiA-like"/>
</dbReference>
<protein>
    <submittedName>
        <fullName evidence="2">Paraquat-inducible protein A</fullName>
    </submittedName>
</protein>
<dbReference type="OrthoDB" id="9800207at2"/>
<dbReference type="EMBL" id="RXNV01000014">
    <property type="protein sequence ID" value="RTR27929.1"/>
    <property type="molecule type" value="Genomic_DNA"/>
</dbReference>